<keyword evidence="5" id="KW-0472">Membrane</keyword>
<feature type="short sequence motif" description="DGA/G" evidence="6">
    <location>
        <begin position="224"/>
        <end position="226"/>
    </location>
</feature>
<dbReference type="GO" id="GO:0016042">
    <property type="term" value="P:lipid catabolic process"/>
    <property type="evidence" value="ECO:0007669"/>
    <property type="project" value="UniProtKB-UniRule"/>
</dbReference>
<dbReference type="PROSITE" id="PS51635">
    <property type="entry name" value="PNPLA"/>
    <property type="match status" value="1"/>
</dbReference>
<dbReference type="SUPFAM" id="SSF52151">
    <property type="entry name" value="FabD/lysophospholipase-like"/>
    <property type="match status" value="1"/>
</dbReference>
<proteinExistence type="predicted"/>
<feature type="active site" description="Nucleophile" evidence="6">
    <location>
        <position position="80"/>
    </location>
</feature>
<sequence length="751" mass="83782">MRRRYTLQILILGIVLGLNMSLAAPAQQAQDAASGPSPQEVYPKVGLALSGGGARGFAHLGAIKVLEELGMPVDYIAGTSMGSIIGGLYAIGYSIEELEEVIQEVDWEDIFSDTPPRNLWSYQRKRASTRYILGVGFNRKGFVVPRGLTSGQKISNLLAFLTLRASDIEDFDNFPIPYRAVAADIVTGEEVILDHGSLADAMRASMSVPGVFTPITIDGHMLVDGGVVKNLPVDVVKQMGADVIIAIDVSSPLRDKESLGNPIAILNQMIGLQILRSTEEQRQLADVVVHVDLGEYSSTSFGNAPEISELGEQSTRDNLEKLRALLQDVRDTRPASRKVPSQVVKDVEDIYIEDIRIEGNTIYDEQILLKQLQEQEDAFLDPDRLAQEVTEIFSTGEYETVKFTLAQGEQADGRILKLQLEEHTQGPHQLRFGMNYESRFDDASEDKMVFLVNATLNNLIGKGSYWSTDLQFVNVDKIDTEYFQPLGKGFFVAPRLYSWDDYQLIYEAKESVARYDKNESGVGIRFGTFIRRIGEASLGYRLEYIDVEPSTAVEQERFPEFDEVVTSVFFQSRFDNLDTFPFPHSGTLLNIDYQWASTDFGGDIDFHKFLLEYEKYFSLTKRNTLGLRFKAGTDFKSDIRPYSAFLFGGQESFVGYKVEERTGSHLGVAAFEYRYQFYQLPSTVGGEISAILIGNVGNAWESFEQLSDEFTLRYGGSLGIGVDTILGPVRADFAMGDGGRQAVYLNIGYRF</sequence>
<keyword evidence="7" id="KW-0732">Signal</keyword>
<feature type="active site" description="Proton acceptor" evidence="6">
    <location>
        <position position="224"/>
    </location>
</feature>
<dbReference type="InterPro" id="IPR000184">
    <property type="entry name" value="Bac_surfAg_D15"/>
</dbReference>
<evidence type="ECO:0000259" key="8">
    <source>
        <dbReference type="PROSITE" id="PS51635"/>
    </source>
</evidence>
<feature type="short sequence motif" description="GXGXXG" evidence="6">
    <location>
        <begin position="51"/>
        <end position="56"/>
    </location>
</feature>
<evidence type="ECO:0000256" key="4">
    <source>
        <dbReference type="ARBA" id="ARBA00023098"/>
    </source>
</evidence>
<evidence type="ECO:0000256" key="6">
    <source>
        <dbReference type="PROSITE-ProRule" id="PRU01161"/>
    </source>
</evidence>
<reference evidence="9" key="1">
    <citation type="submission" date="2019-11" db="EMBL/GenBank/DDBJ databases">
        <title>Microbial mats filling the niche in hypersaline microbial mats.</title>
        <authorList>
            <person name="Wong H.L."/>
            <person name="Macleod F.I."/>
            <person name="White R.A. III"/>
            <person name="Burns B.P."/>
        </authorList>
    </citation>
    <scope>NUCLEOTIDE SEQUENCE</scope>
    <source>
        <strain evidence="9">Rbin_158</strain>
    </source>
</reference>
<dbReference type="CDD" id="cd07205">
    <property type="entry name" value="Pat_PNPLA6_PNPLA7_NTE1_like"/>
    <property type="match status" value="1"/>
</dbReference>
<protein>
    <submittedName>
        <fullName evidence="9">BamA/TamA family outer membrane protein</fullName>
    </submittedName>
</protein>
<organism evidence="9 10">
    <name type="scientific">candidate division KSB3 bacterium</name>
    <dbReference type="NCBI Taxonomy" id="2044937"/>
    <lineage>
        <taxon>Bacteria</taxon>
        <taxon>candidate division KSB3</taxon>
    </lineage>
</organism>
<dbReference type="Gene3D" id="3.40.1090.10">
    <property type="entry name" value="Cytosolic phospholipase A2 catalytic domain"/>
    <property type="match status" value="2"/>
</dbReference>
<name>A0A9D5JW72_9BACT</name>
<dbReference type="EMBL" id="WJJP01000307">
    <property type="protein sequence ID" value="MBD3324836.1"/>
    <property type="molecule type" value="Genomic_DNA"/>
</dbReference>
<evidence type="ECO:0000256" key="2">
    <source>
        <dbReference type="ARBA" id="ARBA00022801"/>
    </source>
</evidence>
<evidence type="ECO:0000256" key="3">
    <source>
        <dbReference type="ARBA" id="ARBA00022963"/>
    </source>
</evidence>
<dbReference type="Gene3D" id="3.10.20.310">
    <property type="entry name" value="membrane protein fhac"/>
    <property type="match status" value="1"/>
</dbReference>
<dbReference type="Pfam" id="PF01734">
    <property type="entry name" value="Patatin"/>
    <property type="match status" value="1"/>
</dbReference>
<dbReference type="AlphaFoldDB" id="A0A9D5JW72"/>
<evidence type="ECO:0000256" key="5">
    <source>
        <dbReference type="ARBA" id="ARBA00023136"/>
    </source>
</evidence>
<evidence type="ECO:0000313" key="9">
    <source>
        <dbReference type="EMBL" id="MBD3324836.1"/>
    </source>
</evidence>
<feature type="short sequence motif" description="GXSXG" evidence="6">
    <location>
        <begin position="78"/>
        <end position="82"/>
    </location>
</feature>
<dbReference type="InterPro" id="IPR002641">
    <property type="entry name" value="PNPLA_dom"/>
</dbReference>
<dbReference type="PANTHER" id="PTHR14226">
    <property type="entry name" value="NEUROPATHY TARGET ESTERASE/SWISS CHEESE D.MELANOGASTER"/>
    <property type="match status" value="1"/>
</dbReference>
<dbReference type="InterPro" id="IPR016035">
    <property type="entry name" value="Acyl_Trfase/lysoPLipase"/>
</dbReference>
<dbReference type="PANTHER" id="PTHR14226:SF76">
    <property type="entry name" value="NTE FAMILY PROTEIN RSSA"/>
    <property type="match status" value="1"/>
</dbReference>
<dbReference type="GO" id="GO:0016787">
    <property type="term" value="F:hydrolase activity"/>
    <property type="evidence" value="ECO:0007669"/>
    <property type="project" value="UniProtKB-UniRule"/>
</dbReference>
<comment type="caution">
    <text evidence="9">The sequence shown here is derived from an EMBL/GenBank/DDBJ whole genome shotgun (WGS) entry which is preliminary data.</text>
</comment>
<feature type="signal peptide" evidence="7">
    <location>
        <begin position="1"/>
        <end position="23"/>
    </location>
</feature>
<dbReference type="GO" id="GO:0019867">
    <property type="term" value="C:outer membrane"/>
    <property type="evidence" value="ECO:0007669"/>
    <property type="project" value="InterPro"/>
</dbReference>
<evidence type="ECO:0000313" key="10">
    <source>
        <dbReference type="Proteomes" id="UP000649604"/>
    </source>
</evidence>
<gene>
    <name evidence="9" type="ORF">GF339_09645</name>
</gene>
<accession>A0A9D5JW72</accession>
<feature type="chain" id="PRO_5038439320" evidence="7">
    <location>
        <begin position="24"/>
        <end position="751"/>
    </location>
</feature>
<dbReference type="Pfam" id="PF01103">
    <property type="entry name" value="Omp85"/>
    <property type="match status" value="1"/>
</dbReference>
<feature type="domain" description="PNPLA" evidence="8">
    <location>
        <begin position="47"/>
        <end position="237"/>
    </location>
</feature>
<dbReference type="Gene3D" id="2.40.160.50">
    <property type="entry name" value="membrane protein fhac: a member of the omp85/tpsb transporter family"/>
    <property type="match status" value="1"/>
</dbReference>
<evidence type="ECO:0000256" key="7">
    <source>
        <dbReference type="SAM" id="SignalP"/>
    </source>
</evidence>
<evidence type="ECO:0000256" key="1">
    <source>
        <dbReference type="ARBA" id="ARBA00004370"/>
    </source>
</evidence>
<keyword evidence="3 6" id="KW-0442">Lipid degradation</keyword>
<keyword evidence="4 6" id="KW-0443">Lipid metabolism</keyword>
<dbReference type="Proteomes" id="UP000649604">
    <property type="component" value="Unassembled WGS sequence"/>
</dbReference>
<dbReference type="InterPro" id="IPR050301">
    <property type="entry name" value="NTE"/>
</dbReference>
<comment type="subcellular location">
    <subcellularLocation>
        <location evidence="1">Membrane</location>
    </subcellularLocation>
</comment>
<keyword evidence="2 6" id="KW-0378">Hydrolase</keyword>